<keyword evidence="3" id="KW-0171">Cobalt transport</keyword>
<dbReference type="PANTHER" id="PTHR40659">
    <property type="entry name" value="NICKEL/COBALT EFFLUX SYSTEM RCNA"/>
    <property type="match status" value="1"/>
</dbReference>
<evidence type="ECO:0000313" key="15">
    <source>
        <dbReference type="Proteomes" id="UP000294702"/>
    </source>
</evidence>
<evidence type="ECO:0000256" key="8">
    <source>
        <dbReference type="ARBA" id="ARBA00022989"/>
    </source>
</evidence>
<evidence type="ECO:0000256" key="5">
    <source>
        <dbReference type="ARBA" id="ARBA00022475"/>
    </source>
</evidence>
<dbReference type="Pfam" id="PF03824">
    <property type="entry name" value="NicO"/>
    <property type="match status" value="1"/>
</dbReference>
<evidence type="ECO:0000256" key="7">
    <source>
        <dbReference type="ARBA" id="ARBA00022692"/>
    </source>
</evidence>
<keyword evidence="6" id="KW-0533">Nickel</keyword>
<dbReference type="GO" id="GO:0046583">
    <property type="term" value="F:monoatomic cation efflux transmembrane transporter activity"/>
    <property type="evidence" value="ECO:0007669"/>
    <property type="project" value="TreeGrafter"/>
</dbReference>
<comment type="similarity">
    <text evidence="13">Belongs to the NiCoT transporter (TC 2.A.52) family.</text>
</comment>
<dbReference type="GO" id="GO:0005886">
    <property type="term" value="C:plasma membrane"/>
    <property type="evidence" value="ECO:0007669"/>
    <property type="project" value="UniProtKB-SubCell"/>
</dbReference>
<dbReference type="EMBL" id="SMFT01000001">
    <property type="protein sequence ID" value="TCK01880.1"/>
    <property type="molecule type" value="Genomic_DNA"/>
</dbReference>
<evidence type="ECO:0000313" key="14">
    <source>
        <dbReference type="EMBL" id="TCK01880.1"/>
    </source>
</evidence>
<evidence type="ECO:0000256" key="10">
    <source>
        <dbReference type="ARBA" id="ARBA00023112"/>
    </source>
</evidence>
<protein>
    <recommendedName>
        <fullName evidence="13">Nickel/cobalt efflux system</fullName>
    </recommendedName>
</protein>
<comment type="caution">
    <text evidence="14">The sequence shown here is derived from an EMBL/GenBank/DDBJ whole genome shotgun (WGS) entry which is preliminary data.</text>
</comment>
<gene>
    <name evidence="14" type="ORF">EV694_0514</name>
</gene>
<evidence type="ECO:0000256" key="11">
    <source>
        <dbReference type="ARBA" id="ARBA00023136"/>
    </source>
</evidence>
<keyword evidence="8 13" id="KW-1133">Transmembrane helix</keyword>
<feature type="transmembrane region" description="Helical" evidence="13">
    <location>
        <begin position="98"/>
        <end position="125"/>
    </location>
</feature>
<evidence type="ECO:0000256" key="6">
    <source>
        <dbReference type="ARBA" id="ARBA00022596"/>
    </source>
</evidence>
<comment type="function">
    <text evidence="1">Efflux system for nickel and cobalt.</text>
</comment>
<evidence type="ECO:0000256" key="2">
    <source>
        <dbReference type="ARBA" id="ARBA00004651"/>
    </source>
</evidence>
<feature type="transmembrane region" description="Helical" evidence="13">
    <location>
        <begin position="57"/>
        <end position="77"/>
    </location>
</feature>
<evidence type="ECO:0000256" key="1">
    <source>
        <dbReference type="ARBA" id="ARBA00002510"/>
    </source>
</evidence>
<dbReference type="InterPro" id="IPR051224">
    <property type="entry name" value="NiCoT_RcnA"/>
</dbReference>
<keyword evidence="5" id="KW-1003">Cell membrane</keyword>
<accession>A0A4R1G5S9</accession>
<evidence type="ECO:0000256" key="3">
    <source>
        <dbReference type="ARBA" id="ARBA00022426"/>
    </source>
</evidence>
<evidence type="ECO:0000256" key="13">
    <source>
        <dbReference type="RuleBase" id="RU362101"/>
    </source>
</evidence>
<keyword evidence="9" id="KW-0406">Ion transport</keyword>
<feature type="transmembrane region" description="Helical" evidence="13">
    <location>
        <begin position="305"/>
        <end position="326"/>
    </location>
</feature>
<keyword evidence="11 13" id="KW-0472">Membrane</keyword>
<evidence type="ECO:0000256" key="4">
    <source>
        <dbReference type="ARBA" id="ARBA00022448"/>
    </source>
</evidence>
<comment type="subcellular location">
    <subcellularLocation>
        <location evidence="2 13">Cell membrane</location>
        <topology evidence="2 13">Multi-pass membrane protein</topology>
    </subcellularLocation>
</comment>
<dbReference type="RefSeq" id="WP_132688787.1">
    <property type="nucleotide sequence ID" value="NZ_SMFT01000001.1"/>
</dbReference>
<feature type="transmembrane region" description="Helical" evidence="13">
    <location>
        <begin position="230"/>
        <end position="253"/>
    </location>
</feature>
<keyword evidence="4 13" id="KW-0813">Transport</keyword>
<dbReference type="InterPro" id="IPR011541">
    <property type="entry name" value="Ni/Co_transpt_high_affinity"/>
</dbReference>
<dbReference type="GO" id="GO:0010045">
    <property type="term" value="P:response to nickel cation"/>
    <property type="evidence" value="ECO:0007669"/>
    <property type="project" value="TreeGrafter"/>
</dbReference>
<organism evidence="14 15">
    <name type="scientific">Volucribacter psittacicida</name>
    <dbReference type="NCBI Taxonomy" id="203482"/>
    <lineage>
        <taxon>Bacteria</taxon>
        <taxon>Pseudomonadati</taxon>
        <taxon>Pseudomonadota</taxon>
        <taxon>Gammaproteobacteria</taxon>
        <taxon>Pasteurellales</taxon>
        <taxon>Pasteurellaceae</taxon>
        <taxon>Volucribacter</taxon>
    </lineage>
</organism>
<keyword evidence="7 13" id="KW-0812">Transmembrane</keyword>
<dbReference type="AlphaFoldDB" id="A0A4R1G5S9"/>
<dbReference type="GO" id="GO:0015099">
    <property type="term" value="F:nickel cation transmembrane transporter activity"/>
    <property type="evidence" value="ECO:0007669"/>
    <property type="project" value="UniProtKB-UniRule"/>
</dbReference>
<dbReference type="GO" id="GO:0006824">
    <property type="term" value="P:cobalt ion transport"/>
    <property type="evidence" value="ECO:0007669"/>
    <property type="project" value="UniProtKB-KW"/>
</dbReference>
<sequence length="341" mass="37658">MSLKSKTSALWLLGLLCLILLGVIYFSPWLVHQVAQGQKLFNQLISNNLQHIKQQPLNAGAGLILVSFLYGIFHALGPGHGKFIIASYLALQPTQMPIAMRLTLLSSLVQALVAIGLTSLVVVLLNLSSAYFRLSQLWIERIAFILLLLLGLYWCWQALSKIRQKQEKKLPQRVKIHQLTPIQQGQLLPMPLQSEVKNTKILSVPQCDCGHQHLPSSTQLQQAESWKSQALIVLSIGMRPCTGAIFVLFLAYMLDLYGWGILATLAMGIGTGITLSAFALLLQYARRLAVGVGKWYFSPNITHHFGIIAKFLAGIILIFFAISLFYSTTLPSTGGAILLGR</sequence>
<name>A0A4R1G5S9_9PAST</name>
<feature type="transmembrane region" description="Helical" evidence="13">
    <location>
        <begin position="259"/>
        <end position="284"/>
    </location>
</feature>
<keyword evidence="10" id="KW-0921">Nickel transport</keyword>
<dbReference type="OrthoDB" id="9812956at2"/>
<evidence type="ECO:0000256" key="9">
    <source>
        <dbReference type="ARBA" id="ARBA00023065"/>
    </source>
</evidence>
<dbReference type="PANTHER" id="PTHR40659:SF1">
    <property type="entry name" value="NICKEL_COBALT EFFLUX SYSTEM RCNA"/>
    <property type="match status" value="1"/>
</dbReference>
<dbReference type="Proteomes" id="UP000294702">
    <property type="component" value="Unassembled WGS sequence"/>
</dbReference>
<dbReference type="GO" id="GO:0032025">
    <property type="term" value="P:response to cobalt ion"/>
    <property type="evidence" value="ECO:0007669"/>
    <property type="project" value="TreeGrafter"/>
</dbReference>
<keyword evidence="12" id="KW-0170">Cobalt</keyword>
<feature type="transmembrane region" description="Helical" evidence="13">
    <location>
        <begin position="137"/>
        <end position="156"/>
    </location>
</feature>
<evidence type="ECO:0000256" key="12">
    <source>
        <dbReference type="ARBA" id="ARBA00023285"/>
    </source>
</evidence>
<proteinExistence type="inferred from homology"/>
<keyword evidence="15" id="KW-1185">Reference proteome</keyword>
<reference evidence="14 15" key="1">
    <citation type="submission" date="2019-03" db="EMBL/GenBank/DDBJ databases">
        <title>Genomic Encyclopedia of Type Strains, Phase IV (KMG-IV): sequencing the most valuable type-strain genomes for metagenomic binning, comparative biology and taxonomic classification.</title>
        <authorList>
            <person name="Goeker M."/>
        </authorList>
    </citation>
    <scope>NUCLEOTIDE SEQUENCE [LARGE SCALE GENOMIC DNA]</scope>
    <source>
        <strain evidence="14 15">DSM 15534</strain>
    </source>
</reference>